<organism evidence="1 2">
    <name type="scientific">Pontibacter mangrovi</name>
    <dbReference type="NCBI Taxonomy" id="2589816"/>
    <lineage>
        <taxon>Bacteria</taxon>
        <taxon>Pseudomonadati</taxon>
        <taxon>Bacteroidota</taxon>
        <taxon>Cytophagia</taxon>
        <taxon>Cytophagales</taxon>
        <taxon>Hymenobacteraceae</taxon>
        <taxon>Pontibacter</taxon>
    </lineage>
</organism>
<dbReference type="AlphaFoldDB" id="A0A501WDL0"/>
<dbReference type="EMBL" id="VFRQ01000006">
    <property type="protein sequence ID" value="TPE43596.1"/>
    <property type="molecule type" value="Genomic_DNA"/>
</dbReference>
<comment type="caution">
    <text evidence="1">The sequence shown here is derived from an EMBL/GenBank/DDBJ whole genome shotgun (WGS) entry which is preliminary data.</text>
</comment>
<proteinExistence type="predicted"/>
<gene>
    <name evidence="1" type="ORF">FJM65_12635</name>
</gene>
<keyword evidence="2" id="KW-1185">Reference proteome</keyword>
<protein>
    <submittedName>
        <fullName evidence="1">Uncharacterized protein</fullName>
    </submittedName>
</protein>
<evidence type="ECO:0000313" key="1">
    <source>
        <dbReference type="EMBL" id="TPE43596.1"/>
    </source>
</evidence>
<accession>A0A501WDL0</accession>
<evidence type="ECO:0000313" key="2">
    <source>
        <dbReference type="Proteomes" id="UP000316727"/>
    </source>
</evidence>
<reference evidence="1 2" key="1">
    <citation type="submission" date="2019-06" db="EMBL/GenBank/DDBJ databases">
        <title>A novel bacterium of genus Pontibacter, isolated from marine sediment.</title>
        <authorList>
            <person name="Huang H."/>
            <person name="Mo K."/>
            <person name="Hu Y."/>
        </authorList>
    </citation>
    <scope>NUCLEOTIDE SEQUENCE [LARGE SCALE GENOMIC DNA]</scope>
    <source>
        <strain evidence="1 2">HB172049</strain>
    </source>
</reference>
<sequence length="73" mass="8430">MDSRAIYIGKKKSMRSLKITEDTDQKLETLKLLALKKYKLRMTKGTLVRYALRALAEKMELMLDPDKPANVES</sequence>
<name>A0A501WDL0_9BACT</name>
<dbReference type="Proteomes" id="UP000316727">
    <property type="component" value="Unassembled WGS sequence"/>
</dbReference>